<proteinExistence type="predicted"/>
<dbReference type="GO" id="GO:0005737">
    <property type="term" value="C:cytoplasm"/>
    <property type="evidence" value="ECO:0007669"/>
    <property type="project" value="TreeGrafter"/>
</dbReference>
<dbReference type="Proteomes" id="UP000824109">
    <property type="component" value="Unassembled WGS sequence"/>
</dbReference>
<dbReference type="NCBIfam" id="TIGR03918">
    <property type="entry name" value="GTP_HydF"/>
    <property type="match status" value="1"/>
</dbReference>
<dbReference type="Pfam" id="PF18133">
    <property type="entry name" value="HydF_tetramer"/>
    <property type="match status" value="1"/>
</dbReference>
<dbReference type="InterPro" id="IPR040644">
    <property type="entry name" value="HydF_tetramer"/>
</dbReference>
<keyword evidence="1" id="KW-0547">Nucleotide-binding</keyword>
<organism evidence="6 7">
    <name type="scientific">Candidatus Ornithomonoglobus merdipullorum</name>
    <dbReference type="NCBI Taxonomy" id="2840895"/>
    <lineage>
        <taxon>Bacteria</taxon>
        <taxon>Bacillati</taxon>
        <taxon>Bacillota</taxon>
        <taxon>Clostridia</taxon>
        <taxon>Candidatus Ornithomonoglobus</taxon>
    </lineage>
</organism>
<reference evidence="6" key="2">
    <citation type="journal article" date="2021" name="PeerJ">
        <title>Extensive microbial diversity within the chicken gut microbiome revealed by metagenomics and culture.</title>
        <authorList>
            <person name="Gilroy R."/>
            <person name="Ravi A."/>
            <person name="Getino M."/>
            <person name="Pursley I."/>
            <person name="Horton D.L."/>
            <person name="Alikhan N.F."/>
            <person name="Baker D."/>
            <person name="Gharbi K."/>
            <person name="Hall N."/>
            <person name="Watson M."/>
            <person name="Adriaenssens E.M."/>
            <person name="Foster-Nyarko E."/>
            <person name="Jarju S."/>
            <person name="Secka A."/>
            <person name="Antonio M."/>
            <person name="Oren A."/>
            <person name="Chaudhuri R.R."/>
            <person name="La Ragione R."/>
            <person name="Hildebrand F."/>
            <person name="Pallen M.J."/>
        </authorList>
    </citation>
    <scope>NUCLEOTIDE SEQUENCE</scope>
    <source>
        <strain evidence="6">USAMLcec3-3695</strain>
    </source>
</reference>
<comment type="caution">
    <text evidence="6">The sequence shown here is derived from an EMBL/GenBank/DDBJ whole genome shotgun (WGS) entry which is preliminary data.</text>
</comment>
<evidence type="ECO:0000259" key="3">
    <source>
        <dbReference type="Pfam" id="PF01926"/>
    </source>
</evidence>
<feature type="domain" description="Hydrogen maturase F dimerization" evidence="4">
    <location>
        <begin position="174"/>
        <end position="270"/>
    </location>
</feature>
<dbReference type="Gene3D" id="3.40.50.300">
    <property type="entry name" value="P-loop containing nucleotide triphosphate hydrolases"/>
    <property type="match status" value="1"/>
</dbReference>
<dbReference type="AlphaFoldDB" id="A0A9D1SEJ1"/>
<dbReference type="PANTHER" id="PTHR42714:SF6">
    <property type="entry name" value="TRANSLATION INITIATION FACTOR IF-2"/>
    <property type="match status" value="1"/>
</dbReference>
<dbReference type="Pfam" id="PF18128">
    <property type="entry name" value="HydF_dimer"/>
    <property type="match status" value="1"/>
</dbReference>
<reference evidence="6" key="1">
    <citation type="submission" date="2020-10" db="EMBL/GenBank/DDBJ databases">
        <authorList>
            <person name="Gilroy R."/>
        </authorList>
    </citation>
    <scope>NUCLEOTIDE SEQUENCE</scope>
    <source>
        <strain evidence="6">USAMLcec3-3695</strain>
    </source>
</reference>
<dbReference type="InterPro" id="IPR006073">
    <property type="entry name" value="GTP-bd"/>
</dbReference>
<dbReference type="Gene3D" id="3.40.50.11410">
    <property type="match status" value="1"/>
</dbReference>
<gene>
    <name evidence="6" type="primary">hydF</name>
    <name evidence="6" type="ORF">IAA61_02860</name>
</gene>
<evidence type="ECO:0000256" key="2">
    <source>
        <dbReference type="ARBA" id="ARBA00023134"/>
    </source>
</evidence>
<dbReference type="NCBIfam" id="TIGR00231">
    <property type="entry name" value="small_GTP"/>
    <property type="match status" value="1"/>
</dbReference>
<dbReference type="InterPro" id="IPR027417">
    <property type="entry name" value="P-loop_NTPase"/>
</dbReference>
<dbReference type="GO" id="GO:0002098">
    <property type="term" value="P:tRNA wobble uridine modification"/>
    <property type="evidence" value="ECO:0007669"/>
    <property type="project" value="TreeGrafter"/>
</dbReference>
<dbReference type="Pfam" id="PF01926">
    <property type="entry name" value="MMR_HSR1"/>
    <property type="match status" value="1"/>
</dbReference>
<keyword evidence="2" id="KW-0342">GTP-binding</keyword>
<dbReference type="PANTHER" id="PTHR42714">
    <property type="entry name" value="TRNA MODIFICATION GTPASE GTPBP3"/>
    <property type="match status" value="1"/>
</dbReference>
<dbReference type="SUPFAM" id="SSF52540">
    <property type="entry name" value="P-loop containing nucleoside triphosphate hydrolases"/>
    <property type="match status" value="1"/>
</dbReference>
<dbReference type="Gene3D" id="3.40.50.11420">
    <property type="match status" value="1"/>
</dbReference>
<evidence type="ECO:0000259" key="5">
    <source>
        <dbReference type="Pfam" id="PF18133"/>
    </source>
</evidence>
<evidence type="ECO:0000313" key="6">
    <source>
        <dbReference type="EMBL" id="HIU56737.1"/>
    </source>
</evidence>
<dbReference type="InterPro" id="IPR041606">
    <property type="entry name" value="HydF_dimer"/>
</dbReference>
<feature type="domain" description="Hydrogen maturase F tetramerization" evidence="5">
    <location>
        <begin position="274"/>
        <end position="387"/>
    </location>
</feature>
<name>A0A9D1SEJ1_9FIRM</name>
<evidence type="ECO:0000259" key="4">
    <source>
        <dbReference type="Pfam" id="PF18128"/>
    </source>
</evidence>
<accession>A0A9D1SEJ1</accession>
<evidence type="ECO:0000256" key="1">
    <source>
        <dbReference type="ARBA" id="ARBA00022741"/>
    </source>
</evidence>
<dbReference type="InterPro" id="IPR005225">
    <property type="entry name" value="Small_GTP-bd"/>
</dbReference>
<dbReference type="GO" id="GO:0030488">
    <property type="term" value="P:tRNA methylation"/>
    <property type="evidence" value="ECO:0007669"/>
    <property type="project" value="TreeGrafter"/>
</dbReference>
<dbReference type="InterPro" id="IPR023873">
    <property type="entry name" value="FeFe-hyd_GTPase_HydF"/>
</dbReference>
<protein>
    <submittedName>
        <fullName evidence="6">[FeFe] hydrogenase H-cluster maturation GTPase HydF</fullName>
    </submittedName>
</protein>
<sequence length="393" mass="43466">MEKTPLSSRTHVSIFGDTNAGKSALFNKLIGQDMVIVSDVRGTTTDPVTKAMELIPYGPIALTDTAGLGDTTEMGAERMKKTEKILERTDFAIYAADCAGFDEAAYRDLAVMFEKRKIGHLLVFTKSDLGKPDIAEKYPNAVFVSVYDEGSVETLKRLLAERLSELCDEEQTMVGRLLPEGSTIVLVIPIDSEAPKGRLILPQVQFIRDCLDHGMKAVCVRDTELAETLSELPRVDLVVTDSQAFYEVSRIVPEDIKLTSFSMMMAGMKGDLAEFIRGADAVKSLEDGSRILMAEACTHNVSHEDIGRVKIPSLLKKCTGKELRFDYCVGYDFPDNIDDYDLVIHCGGCMINSRAIRNRITVCREHGIPISNYGVILAYVNGITERSRRVFGL</sequence>
<feature type="domain" description="G" evidence="3">
    <location>
        <begin position="12"/>
        <end position="126"/>
    </location>
</feature>
<evidence type="ECO:0000313" key="7">
    <source>
        <dbReference type="Proteomes" id="UP000824109"/>
    </source>
</evidence>
<dbReference type="GO" id="GO:0005525">
    <property type="term" value="F:GTP binding"/>
    <property type="evidence" value="ECO:0007669"/>
    <property type="project" value="UniProtKB-KW"/>
</dbReference>
<dbReference type="EMBL" id="DVNB01000029">
    <property type="protein sequence ID" value="HIU56737.1"/>
    <property type="molecule type" value="Genomic_DNA"/>
</dbReference>
<dbReference type="CDD" id="cd00880">
    <property type="entry name" value="Era_like"/>
    <property type="match status" value="1"/>
</dbReference>